<dbReference type="InterPro" id="IPR025460">
    <property type="entry name" value="DUF4280"/>
</dbReference>
<protein>
    <submittedName>
        <fullName evidence="1">DUF4280 domain-containing protein</fullName>
    </submittedName>
</protein>
<evidence type="ECO:0000313" key="1">
    <source>
        <dbReference type="EMBL" id="PSJ92372.1"/>
    </source>
</evidence>
<sequence>MPMIEDVNVVPSSGPKKSYVVAGAILTCDYGSQKNKLKTPFSHGVYIRNQAQMNVNDYMPQVNIMPFGKCKCEKNPTVAAATAANNGVLKPMPCVPVVTMPWIEGKADVLVENHPALLNTSTNMCIYGGCIRIEDDGQEQS</sequence>
<proteinExistence type="predicted"/>
<gene>
    <name evidence="1" type="ORF">C7R93_20105</name>
</gene>
<dbReference type="Proteomes" id="UP000240419">
    <property type="component" value="Unassembled WGS sequence"/>
</dbReference>
<dbReference type="AlphaFoldDB" id="A0A2P7UZM0"/>
<dbReference type="RefSeq" id="WP_106840483.1">
    <property type="nucleotide sequence ID" value="NZ_JARMEZ010000004.1"/>
</dbReference>
<dbReference type="OrthoDB" id="4825649at2"/>
<evidence type="ECO:0000313" key="2">
    <source>
        <dbReference type="Proteomes" id="UP000240419"/>
    </source>
</evidence>
<comment type="caution">
    <text evidence="1">The sequence shown here is derived from an EMBL/GenBank/DDBJ whole genome shotgun (WGS) entry which is preliminary data.</text>
</comment>
<name>A0A2P7UZM0_9BACL</name>
<accession>A0A2P7UZM0</accession>
<dbReference type="Pfam" id="PF14107">
    <property type="entry name" value="DUF4280"/>
    <property type="match status" value="1"/>
</dbReference>
<organism evidence="1 2">
    <name type="scientific">Brevibacillus fortis</name>
    <dbReference type="NCBI Taxonomy" id="2126352"/>
    <lineage>
        <taxon>Bacteria</taxon>
        <taxon>Bacillati</taxon>
        <taxon>Bacillota</taxon>
        <taxon>Bacilli</taxon>
        <taxon>Bacillales</taxon>
        <taxon>Paenibacillaceae</taxon>
        <taxon>Brevibacillus</taxon>
    </lineage>
</organism>
<dbReference type="EMBL" id="PXZM01000033">
    <property type="protein sequence ID" value="PSJ92372.1"/>
    <property type="molecule type" value="Genomic_DNA"/>
</dbReference>
<keyword evidence="2" id="KW-1185">Reference proteome</keyword>
<reference evidence="1 2" key="1">
    <citation type="submission" date="2018-03" db="EMBL/GenBank/DDBJ databases">
        <title>Brevisbacillus phylogenomics.</title>
        <authorList>
            <person name="Dunlap C."/>
        </authorList>
    </citation>
    <scope>NUCLEOTIDE SEQUENCE [LARGE SCALE GENOMIC DNA]</scope>
    <source>
        <strain evidence="1 2">NRRL NRS-1210</strain>
    </source>
</reference>